<sequence length="205" mass="22955">MSDENSGSYIQIQNIWKIFGNTSQEALEAITKKNISKQEALENYNSVIGVSDVSFEVNPGEIFCVMGLSGSGKSTLVRHINRLLEPTSGKILIDGEDVMFLEKHKLQQFRNNKIGMVFQNFALMPHRSVIDNIAMPLEIRGINKNQRYEKANQILNIVELHGWGNKYAHELSGGMQQRVGLARALAADPEILLMDEPFSALDPLI</sequence>
<name>A0A382XJ34_9ZZZZ</name>
<feature type="non-terminal residue" evidence="2">
    <location>
        <position position="205"/>
    </location>
</feature>
<dbReference type="Gene3D" id="3.40.50.300">
    <property type="entry name" value="P-loop containing nucleotide triphosphate hydrolases"/>
    <property type="match status" value="1"/>
</dbReference>
<dbReference type="GO" id="GO:0005524">
    <property type="term" value="F:ATP binding"/>
    <property type="evidence" value="ECO:0007669"/>
    <property type="project" value="InterPro"/>
</dbReference>
<protein>
    <recommendedName>
        <fullName evidence="1">ABC transporter domain-containing protein</fullName>
    </recommendedName>
</protein>
<gene>
    <name evidence="2" type="ORF">METZ01_LOCUS423714</name>
</gene>
<dbReference type="PANTHER" id="PTHR43869">
    <property type="entry name" value="GLYCINE BETAINE/PROLINE BETAINE TRANSPORT SYSTEM ATP-BINDING PROTEIN PROV"/>
    <property type="match status" value="1"/>
</dbReference>
<evidence type="ECO:0000259" key="1">
    <source>
        <dbReference type="PROSITE" id="PS50893"/>
    </source>
</evidence>
<dbReference type="EMBL" id="UINC01168037">
    <property type="protein sequence ID" value="SVD70860.1"/>
    <property type="molecule type" value="Genomic_DNA"/>
</dbReference>
<accession>A0A382XJ34</accession>
<dbReference type="InterPro" id="IPR017871">
    <property type="entry name" value="ABC_transporter-like_CS"/>
</dbReference>
<dbReference type="InterPro" id="IPR003439">
    <property type="entry name" value="ABC_transporter-like_ATP-bd"/>
</dbReference>
<feature type="domain" description="ABC transporter" evidence="1">
    <location>
        <begin position="30"/>
        <end position="205"/>
    </location>
</feature>
<proteinExistence type="predicted"/>
<organism evidence="2">
    <name type="scientific">marine metagenome</name>
    <dbReference type="NCBI Taxonomy" id="408172"/>
    <lineage>
        <taxon>unclassified sequences</taxon>
        <taxon>metagenomes</taxon>
        <taxon>ecological metagenomes</taxon>
    </lineage>
</organism>
<dbReference type="InterPro" id="IPR027417">
    <property type="entry name" value="P-loop_NTPase"/>
</dbReference>
<dbReference type="SUPFAM" id="SSF52540">
    <property type="entry name" value="P-loop containing nucleoside triphosphate hydrolases"/>
    <property type="match status" value="1"/>
</dbReference>
<evidence type="ECO:0000313" key="2">
    <source>
        <dbReference type="EMBL" id="SVD70860.1"/>
    </source>
</evidence>
<dbReference type="PROSITE" id="PS50893">
    <property type="entry name" value="ABC_TRANSPORTER_2"/>
    <property type="match status" value="1"/>
</dbReference>
<reference evidence="2" key="1">
    <citation type="submission" date="2018-05" db="EMBL/GenBank/DDBJ databases">
        <authorList>
            <person name="Lanie J.A."/>
            <person name="Ng W.-L."/>
            <person name="Kazmierczak K.M."/>
            <person name="Andrzejewski T.M."/>
            <person name="Davidsen T.M."/>
            <person name="Wayne K.J."/>
            <person name="Tettelin H."/>
            <person name="Glass J.I."/>
            <person name="Rusch D."/>
            <person name="Podicherti R."/>
            <person name="Tsui H.-C.T."/>
            <person name="Winkler M.E."/>
        </authorList>
    </citation>
    <scope>NUCLEOTIDE SEQUENCE</scope>
</reference>
<dbReference type="PANTHER" id="PTHR43869:SF1">
    <property type="entry name" value="GLYCINE BETAINE_PROLINE BETAINE TRANSPORT SYSTEM ATP-BINDING PROTEIN PROV"/>
    <property type="match status" value="1"/>
</dbReference>
<dbReference type="Pfam" id="PF00005">
    <property type="entry name" value="ABC_tran"/>
    <property type="match status" value="1"/>
</dbReference>
<dbReference type="PROSITE" id="PS00211">
    <property type="entry name" value="ABC_TRANSPORTER_1"/>
    <property type="match status" value="1"/>
</dbReference>
<dbReference type="AlphaFoldDB" id="A0A382XJ34"/>
<dbReference type="InterPro" id="IPR051921">
    <property type="entry name" value="ABC_osmolyte_uptake_ATP-bind"/>
</dbReference>
<dbReference type="GO" id="GO:0016887">
    <property type="term" value="F:ATP hydrolysis activity"/>
    <property type="evidence" value="ECO:0007669"/>
    <property type="project" value="InterPro"/>
</dbReference>